<organism evidence="2 3">
    <name type="scientific">Fasciola hepatica</name>
    <name type="common">Liver fluke</name>
    <dbReference type="NCBI Taxonomy" id="6192"/>
    <lineage>
        <taxon>Eukaryota</taxon>
        <taxon>Metazoa</taxon>
        <taxon>Spiralia</taxon>
        <taxon>Lophotrochozoa</taxon>
        <taxon>Platyhelminthes</taxon>
        <taxon>Trematoda</taxon>
        <taxon>Digenea</taxon>
        <taxon>Plagiorchiida</taxon>
        <taxon>Echinostomata</taxon>
        <taxon>Echinostomatoidea</taxon>
        <taxon>Fasciolidae</taxon>
        <taxon>Fasciola</taxon>
    </lineage>
</organism>
<dbReference type="PROSITE" id="PS51257">
    <property type="entry name" value="PROKAR_LIPOPROTEIN"/>
    <property type="match status" value="1"/>
</dbReference>
<feature type="transmembrane region" description="Helical" evidence="1">
    <location>
        <begin position="169"/>
        <end position="190"/>
    </location>
</feature>
<keyword evidence="1" id="KW-0472">Membrane</keyword>
<protein>
    <submittedName>
        <fullName evidence="2">Uncharacterized protein</fullName>
    </submittedName>
</protein>
<keyword evidence="1" id="KW-0812">Transmembrane</keyword>
<dbReference type="Pfam" id="PF10269">
    <property type="entry name" value="Tmemb_185A"/>
    <property type="match status" value="1"/>
</dbReference>
<gene>
    <name evidence="2" type="ORF">D915_006259</name>
</gene>
<comment type="caution">
    <text evidence="2">The sequence shown here is derived from an EMBL/GenBank/DDBJ whole genome shotgun (WGS) entry which is preliminary data.</text>
</comment>
<feature type="transmembrane region" description="Helical" evidence="1">
    <location>
        <begin position="78"/>
        <end position="100"/>
    </location>
</feature>
<keyword evidence="3" id="KW-1185">Reference proteome</keyword>
<dbReference type="PANTHER" id="PTHR13568">
    <property type="entry name" value="FAM11A, B PROTEIN"/>
    <property type="match status" value="1"/>
</dbReference>
<dbReference type="AlphaFoldDB" id="A0A4E0RAR8"/>
<sequence length="293" mass="33258">MEPNKGQWNLSRIPLLICISTTSTLSCLNKDLKLRYDTWTSMIPMWLWFAYDMISTLHECITFIIRESSVVSNSRSNYWAKSILAFGHLLALCFCILMCVKIEQGNLMYIHAFIPLFLFCIVHFVSFYAFRNVRQPQIDDLVAVNIITFLLISLRLDGNILISWTVVFIPLWIIIILLFVILLYGCILVIDSLFTKNADPSVTLLRQSTVGYTISLLCFLIFMILLTQALENHMVIPMSYVNLPLLACLITIIMVDFLVPSPESYFSLANCNAKAVVTENTEASNSQTPGAVV</sequence>
<accession>A0A4E0RAR8</accession>
<feature type="transmembrane region" description="Helical" evidence="1">
    <location>
        <begin position="239"/>
        <end position="259"/>
    </location>
</feature>
<evidence type="ECO:0000313" key="2">
    <source>
        <dbReference type="EMBL" id="THD23141.1"/>
    </source>
</evidence>
<keyword evidence="1" id="KW-1133">Transmembrane helix</keyword>
<name>A0A4E0RAR8_FASHE</name>
<proteinExistence type="predicted"/>
<evidence type="ECO:0000313" key="3">
    <source>
        <dbReference type="Proteomes" id="UP000230066"/>
    </source>
</evidence>
<feature type="transmembrane region" description="Helical" evidence="1">
    <location>
        <begin position="210"/>
        <end position="227"/>
    </location>
</feature>
<dbReference type="Proteomes" id="UP000230066">
    <property type="component" value="Unassembled WGS sequence"/>
</dbReference>
<feature type="transmembrane region" description="Helical" evidence="1">
    <location>
        <begin position="142"/>
        <end position="162"/>
    </location>
</feature>
<dbReference type="PANTHER" id="PTHR13568:SF6">
    <property type="entry name" value="TRANSMEMBRANE PROTEIN 185A"/>
    <property type="match status" value="1"/>
</dbReference>
<reference evidence="2" key="1">
    <citation type="submission" date="2019-03" db="EMBL/GenBank/DDBJ databases">
        <title>Improved annotation for the trematode Fasciola hepatica.</title>
        <authorList>
            <person name="Choi Y.-J."/>
            <person name="Martin J."/>
            <person name="Mitreva M."/>
        </authorList>
    </citation>
    <scope>NUCLEOTIDE SEQUENCE [LARGE SCALE GENOMIC DNA]</scope>
</reference>
<evidence type="ECO:0000256" key="1">
    <source>
        <dbReference type="SAM" id="Phobius"/>
    </source>
</evidence>
<feature type="transmembrane region" description="Helical" evidence="1">
    <location>
        <begin position="107"/>
        <end position="130"/>
    </location>
</feature>
<feature type="transmembrane region" description="Helical" evidence="1">
    <location>
        <begin position="48"/>
        <end position="66"/>
    </location>
</feature>
<dbReference type="InterPro" id="IPR019396">
    <property type="entry name" value="TM_Fragile-X-F-assoc"/>
</dbReference>
<dbReference type="EMBL" id="JXXN02002312">
    <property type="protein sequence ID" value="THD23141.1"/>
    <property type="molecule type" value="Genomic_DNA"/>
</dbReference>